<evidence type="ECO:0000256" key="3">
    <source>
        <dbReference type="ARBA" id="ARBA00022692"/>
    </source>
</evidence>
<comment type="subcellular location">
    <subcellularLocation>
        <location evidence="10">Early endosome membrane</location>
        <topology evidence="10">Single-pass type IV membrane protein</topology>
    </subcellularLocation>
</comment>
<dbReference type="PANTHER" id="PTHR19957:SF411">
    <property type="entry name" value="LD23667P"/>
    <property type="match status" value="1"/>
</dbReference>
<keyword evidence="7" id="KW-0175">Coiled coil</keyword>
<dbReference type="Gene3D" id="1.20.5.110">
    <property type="match status" value="1"/>
</dbReference>
<gene>
    <name evidence="16" type="ORF">SNE40_004319</name>
</gene>
<dbReference type="GO" id="GO:0031901">
    <property type="term" value="C:early endosome membrane"/>
    <property type="evidence" value="ECO:0007669"/>
    <property type="project" value="UniProtKB-SubCell"/>
</dbReference>
<organism evidence="16 17">
    <name type="scientific">Patella caerulea</name>
    <name type="common">Rayed Mediterranean limpet</name>
    <dbReference type="NCBI Taxonomy" id="87958"/>
    <lineage>
        <taxon>Eukaryota</taxon>
        <taxon>Metazoa</taxon>
        <taxon>Spiralia</taxon>
        <taxon>Lophotrochozoa</taxon>
        <taxon>Mollusca</taxon>
        <taxon>Gastropoda</taxon>
        <taxon>Patellogastropoda</taxon>
        <taxon>Patelloidea</taxon>
        <taxon>Patellidae</taxon>
        <taxon>Patella</taxon>
    </lineage>
</organism>
<dbReference type="GO" id="GO:0008021">
    <property type="term" value="C:synaptic vesicle"/>
    <property type="evidence" value="ECO:0007669"/>
    <property type="project" value="TreeGrafter"/>
</dbReference>
<evidence type="ECO:0000256" key="12">
    <source>
        <dbReference type="RuleBase" id="RU003858"/>
    </source>
</evidence>
<keyword evidence="4" id="KW-0967">Endosome</keyword>
<protein>
    <recommendedName>
        <fullName evidence="11">Syntaxin-7</fullName>
    </recommendedName>
</protein>
<dbReference type="GO" id="GO:0000149">
    <property type="term" value="F:SNARE binding"/>
    <property type="evidence" value="ECO:0007669"/>
    <property type="project" value="TreeGrafter"/>
</dbReference>
<dbReference type="PROSITE" id="PS00914">
    <property type="entry name" value="SYNTAXIN"/>
    <property type="match status" value="1"/>
</dbReference>
<dbReference type="FunFam" id="1.20.58.70:FF:000006">
    <property type="entry name" value="Syntaxin 7"/>
    <property type="match status" value="1"/>
</dbReference>
<keyword evidence="17" id="KW-1185">Reference proteome</keyword>
<keyword evidence="2" id="KW-0597">Phosphoprotein</keyword>
<dbReference type="InterPro" id="IPR010989">
    <property type="entry name" value="SNARE"/>
</dbReference>
<evidence type="ECO:0000256" key="11">
    <source>
        <dbReference type="ARBA" id="ARBA00040006"/>
    </source>
</evidence>
<keyword evidence="5 14" id="KW-1133">Transmembrane helix</keyword>
<keyword evidence="8 14" id="KW-0472">Membrane</keyword>
<dbReference type="SMART" id="SM00397">
    <property type="entry name" value="t_SNARE"/>
    <property type="match status" value="1"/>
</dbReference>
<evidence type="ECO:0000259" key="15">
    <source>
        <dbReference type="PROSITE" id="PS50192"/>
    </source>
</evidence>
<dbReference type="InterPro" id="IPR045242">
    <property type="entry name" value="Syntaxin"/>
</dbReference>
<dbReference type="FunFam" id="1.20.5.110:FF:000016">
    <property type="entry name" value="Syntaxin 12"/>
    <property type="match status" value="1"/>
</dbReference>
<comment type="similarity">
    <text evidence="1 12">Belongs to the syntaxin family.</text>
</comment>
<dbReference type="SMART" id="SM00503">
    <property type="entry name" value="SynN"/>
    <property type="match status" value="1"/>
</dbReference>
<dbReference type="Pfam" id="PF05739">
    <property type="entry name" value="SNARE"/>
    <property type="match status" value="1"/>
</dbReference>
<evidence type="ECO:0000256" key="7">
    <source>
        <dbReference type="ARBA" id="ARBA00023054"/>
    </source>
</evidence>
<sequence length="281" mass="31373">MASYGKGEFDGIDSSYQSSRGGVDNTSDHNRLSQRVGNGIQKITQNVGKIKKFVAALGTHSDTDELRENLHDTISNTKRIAEETNKSIKEYARQPAPSNVEQARQFKMQKERLAEEFGIALKEFQGLQRTAAEKEKASVKRARAQSGLDDNYGINSSTDSQAHVPGFSQTRQVLEMEQDVDLDIIREREQSIKKLETDITDVNQIFKDLGMLIHEQGDVLDSIEANIDSSHINVQEGTQQLSKARNYQSKARRKKCICLIILLVVLIIIGIIVGVTVNKNS</sequence>
<proteinExistence type="inferred from homology"/>
<evidence type="ECO:0000256" key="1">
    <source>
        <dbReference type="ARBA" id="ARBA00009063"/>
    </source>
</evidence>
<dbReference type="PROSITE" id="PS50192">
    <property type="entry name" value="T_SNARE"/>
    <property type="match status" value="1"/>
</dbReference>
<keyword evidence="6" id="KW-0007">Acetylation</keyword>
<evidence type="ECO:0000313" key="16">
    <source>
        <dbReference type="EMBL" id="KAK6188055.1"/>
    </source>
</evidence>
<dbReference type="AlphaFoldDB" id="A0AAN8K921"/>
<evidence type="ECO:0000256" key="8">
    <source>
        <dbReference type="ARBA" id="ARBA00023136"/>
    </source>
</evidence>
<dbReference type="GO" id="GO:0006906">
    <property type="term" value="P:vesicle fusion"/>
    <property type="evidence" value="ECO:0007669"/>
    <property type="project" value="TreeGrafter"/>
</dbReference>
<evidence type="ECO:0000256" key="6">
    <source>
        <dbReference type="ARBA" id="ARBA00022990"/>
    </source>
</evidence>
<dbReference type="InterPro" id="IPR006011">
    <property type="entry name" value="Syntaxin_N"/>
</dbReference>
<dbReference type="InterPro" id="IPR000727">
    <property type="entry name" value="T_SNARE_dom"/>
</dbReference>
<dbReference type="InterPro" id="IPR006012">
    <property type="entry name" value="Syntaxin/epimorphin_CS"/>
</dbReference>
<dbReference type="Proteomes" id="UP001347796">
    <property type="component" value="Unassembled WGS sequence"/>
</dbReference>
<evidence type="ECO:0000256" key="9">
    <source>
        <dbReference type="ARBA" id="ARBA00037599"/>
    </source>
</evidence>
<dbReference type="Gene3D" id="1.20.58.70">
    <property type="match status" value="1"/>
</dbReference>
<dbReference type="GO" id="GO:0005484">
    <property type="term" value="F:SNAP receptor activity"/>
    <property type="evidence" value="ECO:0007669"/>
    <property type="project" value="InterPro"/>
</dbReference>
<comment type="function">
    <text evidence="9">May be involved in protein trafficking from the plasma membrane to the early endosome (EE) as well as in homotypic fusion of endocytic organelles. Mediates the endocytic trafficking from early endosomes to late endosomes and lysosomes.</text>
</comment>
<dbReference type="SUPFAM" id="SSF47661">
    <property type="entry name" value="t-snare proteins"/>
    <property type="match status" value="1"/>
</dbReference>
<evidence type="ECO:0000256" key="5">
    <source>
        <dbReference type="ARBA" id="ARBA00022989"/>
    </source>
</evidence>
<accession>A0AAN8K921</accession>
<dbReference type="CDD" id="cd15875">
    <property type="entry name" value="SNARE_syntaxin7"/>
    <property type="match status" value="1"/>
</dbReference>
<evidence type="ECO:0000256" key="13">
    <source>
        <dbReference type="SAM" id="MobiDB-lite"/>
    </source>
</evidence>
<evidence type="ECO:0000256" key="4">
    <source>
        <dbReference type="ARBA" id="ARBA00022753"/>
    </source>
</evidence>
<evidence type="ECO:0000256" key="14">
    <source>
        <dbReference type="SAM" id="Phobius"/>
    </source>
</evidence>
<comment type="caution">
    <text evidence="16">The sequence shown here is derived from an EMBL/GenBank/DDBJ whole genome shotgun (WGS) entry which is preliminary data.</text>
</comment>
<dbReference type="Pfam" id="PF14523">
    <property type="entry name" value="Syntaxin_2"/>
    <property type="match status" value="1"/>
</dbReference>
<feature type="transmembrane region" description="Helical" evidence="14">
    <location>
        <begin position="256"/>
        <end position="277"/>
    </location>
</feature>
<feature type="domain" description="T-SNARE coiled-coil homology" evidence="15">
    <location>
        <begin position="182"/>
        <end position="244"/>
    </location>
</feature>
<dbReference type="EMBL" id="JAZGQO010000003">
    <property type="protein sequence ID" value="KAK6188055.1"/>
    <property type="molecule type" value="Genomic_DNA"/>
</dbReference>
<feature type="region of interest" description="Disordered" evidence="13">
    <location>
        <begin position="1"/>
        <end position="37"/>
    </location>
</feature>
<evidence type="ECO:0000256" key="10">
    <source>
        <dbReference type="ARBA" id="ARBA00037832"/>
    </source>
</evidence>
<name>A0AAN8K921_PATCE</name>
<dbReference type="PANTHER" id="PTHR19957">
    <property type="entry name" value="SYNTAXIN"/>
    <property type="match status" value="1"/>
</dbReference>
<evidence type="ECO:0000256" key="2">
    <source>
        <dbReference type="ARBA" id="ARBA00022553"/>
    </source>
</evidence>
<keyword evidence="3 14" id="KW-0812">Transmembrane</keyword>
<dbReference type="GO" id="GO:0031201">
    <property type="term" value="C:SNARE complex"/>
    <property type="evidence" value="ECO:0007669"/>
    <property type="project" value="TreeGrafter"/>
</dbReference>
<dbReference type="GO" id="GO:0006886">
    <property type="term" value="P:intracellular protein transport"/>
    <property type="evidence" value="ECO:0007669"/>
    <property type="project" value="InterPro"/>
</dbReference>
<reference evidence="16 17" key="1">
    <citation type="submission" date="2024-01" db="EMBL/GenBank/DDBJ databases">
        <title>The genome of the rayed Mediterranean limpet Patella caerulea (Linnaeus, 1758).</title>
        <authorList>
            <person name="Anh-Thu Weber A."/>
            <person name="Halstead-Nussloch G."/>
        </authorList>
    </citation>
    <scope>NUCLEOTIDE SEQUENCE [LARGE SCALE GENOMIC DNA]</scope>
    <source>
        <strain evidence="16">AATW-2023a</strain>
        <tissue evidence="16">Whole specimen</tissue>
    </source>
</reference>
<dbReference type="GO" id="GO:0048278">
    <property type="term" value="P:vesicle docking"/>
    <property type="evidence" value="ECO:0007669"/>
    <property type="project" value="TreeGrafter"/>
</dbReference>
<evidence type="ECO:0000313" key="17">
    <source>
        <dbReference type="Proteomes" id="UP001347796"/>
    </source>
</evidence>